<name>A0A9W9SRT7_9EURO</name>
<protein>
    <submittedName>
        <fullName evidence="1">Uncharacterized protein</fullName>
    </submittedName>
</protein>
<dbReference type="EMBL" id="JAPZBT010000001">
    <property type="protein sequence ID" value="KAJ5382649.1"/>
    <property type="molecule type" value="Genomic_DNA"/>
</dbReference>
<dbReference type="RefSeq" id="XP_056582425.1">
    <property type="nucleotide sequence ID" value="XM_056718290.1"/>
</dbReference>
<evidence type="ECO:0000313" key="1">
    <source>
        <dbReference type="EMBL" id="KAJ5382649.1"/>
    </source>
</evidence>
<reference evidence="1" key="1">
    <citation type="submission" date="2022-12" db="EMBL/GenBank/DDBJ databases">
        <authorList>
            <person name="Petersen C."/>
        </authorList>
    </citation>
    <scope>NUCLEOTIDE SEQUENCE</scope>
    <source>
        <strain evidence="1">IBT 3081</strain>
    </source>
</reference>
<comment type="caution">
    <text evidence="1">The sequence shown here is derived from an EMBL/GenBank/DDBJ whole genome shotgun (WGS) entry which is preliminary data.</text>
</comment>
<dbReference type="Proteomes" id="UP001147752">
    <property type="component" value="Unassembled WGS sequence"/>
</dbReference>
<proteinExistence type="predicted"/>
<sequence>MAPCPYISLTLPRRLADMMARSFSKDLRHKKGKLRAFNERAVERSWIGGTDWITGMIAYRGKKQACWLNSGLAWQD</sequence>
<reference evidence="1" key="2">
    <citation type="journal article" date="2023" name="IMA Fungus">
        <title>Comparative genomic study of the Penicillium genus elucidates a diverse pangenome and 15 lateral gene transfer events.</title>
        <authorList>
            <person name="Petersen C."/>
            <person name="Sorensen T."/>
            <person name="Nielsen M.R."/>
            <person name="Sondergaard T.E."/>
            <person name="Sorensen J.L."/>
            <person name="Fitzpatrick D.A."/>
            <person name="Frisvad J.C."/>
            <person name="Nielsen K.L."/>
        </authorList>
    </citation>
    <scope>NUCLEOTIDE SEQUENCE</scope>
    <source>
        <strain evidence="1">IBT 3081</strain>
    </source>
</reference>
<evidence type="ECO:0000313" key="2">
    <source>
        <dbReference type="Proteomes" id="UP001147752"/>
    </source>
</evidence>
<organism evidence="1 2">
    <name type="scientific">Penicillium concentricum</name>
    <dbReference type="NCBI Taxonomy" id="293559"/>
    <lineage>
        <taxon>Eukaryota</taxon>
        <taxon>Fungi</taxon>
        <taxon>Dikarya</taxon>
        <taxon>Ascomycota</taxon>
        <taxon>Pezizomycotina</taxon>
        <taxon>Eurotiomycetes</taxon>
        <taxon>Eurotiomycetidae</taxon>
        <taxon>Eurotiales</taxon>
        <taxon>Aspergillaceae</taxon>
        <taxon>Penicillium</taxon>
    </lineage>
</organism>
<keyword evidence="2" id="KW-1185">Reference proteome</keyword>
<accession>A0A9W9SRT7</accession>
<gene>
    <name evidence="1" type="ORF">N7517_000560</name>
</gene>
<dbReference type="AlphaFoldDB" id="A0A9W9SRT7"/>
<dbReference type="GeneID" id="81457473"/>